<dbReference type="NCBIfam" id="NF047765">
    <property type="entry name" value="LIC_13387_fam"/>
    <property type="match status" value="1"/>
</dbReference>
<dbReference type="InterPro" id="IPR058068">
    <property type="entry name" value="LIC_13387-like"/>
</dbReference>
<keyword evidence="1" id="KW-1133">Transmembrane helix</keyword>
<sequence length="132" mass="14418">MKSKILVKISAIAMIITGTGHTITHFVSQYSKNPYQSLLDKMAETKIASLANISVLDFHNGFSISMGILLIGVGIQILLAEKKTAQFMNLLTIGAIVLISVFYFPPFVIALTGISFICLFIHAIKYKPAQTV</sequence>
<evidence type="ECO:0000313" key="2">
    <source>
        <dbReference type="EMBL" id="MDR6241151.1"/>
    </source>
</evidence>
<feature type="transmembrane region" description="Helical" evidence="1">
    <location>
        <begin position="109"/>
        <end position="126"/>
    </location>
</feature>
<keyword evidence="3" id="KW-1185">Reference proteome</keyword>
<dbReference type="EMBL" id="JAVDQD010000006">
    <property type="protein sequence ID" value="MDR6241151.1"/>
    <property type="molecule type" value="Genomic_DNA"/>
</dbReference>
<keyword evidence="1" id="KW-0812">Transmembrane</keyword>
<accession>A0AAE4BTW3</accession>
<proteinExistence type="predicted"/>
<evidence type="ECO:0000256" key="1">
    <source>
        <dbReference type="SAM" id="Phobius"/>
    </source>
</evidence>
<reference evidence="2" key="1">
    <citation type="submission" date="2023-07" db="EMBL/GenBank/DDBJ databases">
        <title>Genomic Encyclopedia of Type Strains, Phase IV (KMG-IV): sequencing the most valuable type-strain genomes for metagenomic binning, comparative biology and taxonomic classification.</title>
        <authorList>
            <person name="Goeker M."/>
        </authorList>
    </citation>
    <scope>NUCLEOTIDE SEQUENCE</scope>
    <source>
        <strain evidence="2">DSM 26174</strain>
    </source>
</reference>
<feature type="transmembrane region" description="Helical" evidence="1">
    <location>
        <begin position="5"/>
        <end position="27"/>
    </location>
</feature>
<dbReference type="Proteomes" id="UP001185092">
    <property type="component" value="Unassembled WGS sequence"/>
</dbReference>
<dbReference type="AlphaFoldDB" id="A0AAE4BTW3"/>
<comment type="caution">
    <text evidence="2">The sequence shown here is derived from an EMBL/GenBank/DDBJ whole genome shotgun (WGS) entry which is preliminary data.</text>
</comment>
<gene>
    <name evidence="2" type="ORF">HNQ88_004227</name>
</gene>
<keyword evidence="1" id="KW-0472">Membrane</keyword>
<protein>
    <submittedName>
        <fullName evidence="2">Glucose uptake protein GlcU</fullName>
    </submittedName>
</protein>
<dbReference type="RefSeq" id="WP_309941713.1">
    <property type="nucleotide sequence ID" value="NZ_AP025305.1"/>
</dbReference>
<evidence type="ECO:0000313" key="3">
    <source>
        <dbReference type="Proteomes" id="UP001185092"/>
    </source>
</evidence>
<name>A0AAE4BTW3_9BACT</name>
<organism evidence="2 3">
    <name type="scientific">Aureibacter tunicatorum</name>
    <dbReference type="NCBI Taxonomy" id="866807"/>
    <lineage>
        <taxon>Bacteria</taxon>
        <taxon>Pseudomonadati</taxon>
        <taxon>Bacteroidota</taxon>
        <taxon>Cytophagia</taxon>
        <taxon>Cytophagales</taxon>
        <taxon>Persicobacteraceae</taxon>
        <taxon>Aureibacter</taxon>
    </lineage>
</organism>
<feature type="transmembrane region" description="Helical" evidence="1">
    <location>
        <begin position="62"/>
        <end position="80"/>
    </location>
</feature>